<evidence type="ECO:0000256" key="5">
    <source>
        <dbReference type="ARBA" id="ARBA00022963"/>
    </source>
</evidence>
<dbReference type="EMBL" id="SGXE01000001">
    <property type="protein sequence ID" value="RZT00335.1"/>
    <property type="molecule type" value="Genomic_DNA"/>
</dbReference>
<dbReference type="RefSeq" id="WP_130286115.1">
    <property type="nucleotide sequence ID" value="NZ_SGXE01000001.1"/>
</dbReference>
<comment type="similarity">
    <text evidence="2">Belongs to the phospholipase D family.</text>
</comment>
<dbReference type="InterPro" id="IPR025202">
    <property type="entry name" value="PLD-like_dom"/>
</dbReference>
<dbReference type="InterPro" id="IPR051406">
    <property type="entry name" value="PLD_domain"/>
</dbReference>
<protein>
    <recommendedName>
        <fullName evidence="3">phospholipase D</fullName>
        <ecNumber evidence="3">3.1.4.4</ecNumber>
    </recommendedName>
</protein>
<dbReference type="SUPFAM" id="SSF56024">
    <property type="entry name" value="Phospholipase D/nuclease"/>
    <property type="match status" value="2"/>
</dbReference>
<evidence type="ECO:0000259" key="7">
    <source>
        <dbReference type="Pfam" id="PF13091"/>
    </source>
</evidence>
<keyword evidence="6" id="KW-0443">Lipid metabolism</keyword>
<feature type="domain" description="Phospholipase D-like" evidence="7">
    <location>
        <begin position="290"/>
        <end position="417"/>
    </location>
</feature>
<reference evidence="8 9" key="1">
    <citation type="submission" date="2019-02" db="EMBL/GenBank/DDBJ databases">
        <title>Genomic Encyclopedia of Type Strains, Phase IV (KMG-IV): sequencing the most valuable type-strain genomes for metagenomic binning, comparative biology and taxonomic classification.</title>
        <authorList>
            <person name="Goeker M."/>
        </authorList>
    </citation>
    <scope>NUCLEOTIDE SEQUENCE [LARGE SCALE GENOMIC DNA]</scope>
    <source>
        <strain evidence="8 9">DSM 17196</strain>
    </source>
</reference>
<evidence type="ECO:0000256" key="6">
    <source>
        <dbReference type="ARBA" id="ARBA00023098"/>
    </source>
</evidence>
<dbReference type="Gene3D" id="3.30.870.10">
    <property type="entry name" value="Endonuclease Chain A"/>
    <property type="match status" value="2"/>
</dbReference>
<evidence type="ECO:0000256" key="2">
    <source>
        <dbReference type="ARBA" id="ARBA00008664"/>
    </source>
</evidence>
<dbReference type="GO" id="GO:0016042">
    <property type="term" value="P:lipid catabolic process"/>
    <property type="evidence" value="ECO:0007669"/>
    <property type="project" value="UniProtKB-KW"/>
</dbReference>
<dbReference type="GO" id="GO:0016891">
    <property type="term" value="F:RNA endonuclease activity producing 5'-phosphomonoesters, hydrolytic mechanism"/>
    <property type="evidence" value="ECO:0007669"/>
    <property type="project" value="TreeGrafter"/>
</dbReference>
<keyword evidence="9" id="KW-1185">Reference proteome</keyword>
<keyword evidence="5" id="KW-0442">Lipid degradation</keyword>
<dbReference type="PANTHER" id="PTHR43856">
    <property type="entry name" value="CARDIOLIPIN HYDROLASE"/>
    <property type="match status" value="1"/>
</dbReference>
<accession>A0A4Q7PIC6</accession>
<comment type="caution">
    <text evidence="8">The sequence shown here is derived from an EMBL/GenBank/DDBJ whole genome shotgun (WGS) entry which is preliminary data.</text>
</comment>
<gene>
    <name evidence="8" type="ORF">EV197_1571</name>
</gene>
<evidence type="ECO:0000313" key="9">
    <source>
        <dbReference type="Proteomes" id="UP000292262"/>
    </source>
</evidence>
<dbReference type="AlphaFoldDB" id="A0A4Q7PIC6"/>
<proteinExistence type="inferred from homology"/>
<comment type="catalytic activity">
    <reaction evidence="1">
        <text>a 1,2-diacyl-sn-glycero-3-phosphocholine + H2O = a 1,2-diacyl-sn-glycero-3-phosphate + choline + H(+)</text>
        <dbReference type="Rhea" id="RHEA:14445"/>
        <dbReference type="ChEBI" id="CHEBI:15354"/>
        <dbReference type="ChEBI" id="CHEBI:15377"/>
        <dbReference type="ChEBI" id="CHEBI:15378"/>
        <dbReference type="ChEBI" id="CHEBI:57643"/>
        <dbReference type="ChEBI" id="CHEBI:58608"/>
        <dbReference type="EC" id="3.1.4.4"/>
    </reaction>
</comment>
<sequence length="427" mass="49508">MITPYFSSTTTKLLYQVVIDLLNEAVVLSKKHTVELQIMCFNFTEELIYERIKTIALENPKMTIKILADWGNISQENDRKIHLLAKLNLPNLRVRLKYDQPYLWDTAQQKLLWNYNASLGMLHHRTLLVLKNNQPIALQSGSYNWTKQANRNYENIIQFSSTNSNKDNTELLKCFQKEFTFLWSNTSLTLSFKSGLQYLDKFANELKSNKEVALPFGLTNDDIQENTLQQKTLPKSEIDSSILVGFNSKYPSQENGNGFHQYNSSRSFNLRKTSGIVHKAPITITTLTLDLINAAKRNETIYLAMFALSYRTAEYNALLQAARRGVRLRYILDRNANEEVMDKLQKTASKERLHIKIRSGKKVMHQKYLVNISTGDIVTGTANMTTDATDRHWEHRILFRNKKALATQFILDFETIWERISLSKYKK</sequence>
<dbReference type="Proteomes" id="UP000292262">
    <property type="component" value="Unassembled WGS sequence"/>
</dbReference>
<dbReference type="PANTHER" id="PTHR43856:SF1">
    <property type="entry name" value="MITOCHONDRIAL CARDIOLIPIN HYDROLASE"/>
    <property type="match status" value="1"/>
</dbReference>
<dbReference type="OrthoDB" id="9762009at2"/>
<evidence type="ECO:0000256" key="1">
    <source>
        <dbReference type="ARBA" id="ARBA00000798"/>
    </source>
</evidence>
<keyword evidence="4" id="KW-0378">Hydrolase</keyword>
<dbReference type="EC" id="3.1.4.4" evidence="3"/>
<dbReference type="GO" id="GO:0004630">
    <property type="term" value="F:phospholipase D activity"/>
    <property type="evidence" value="ECO:0007669"/>
    <property type="project" value="UniProtKB-EC"/>
</dbReference>
<dbReference type="Pfam" id="PF13091">
    <property type="entry name" value="PLDc_2"/>
    <property type="match status" value="1"/>
</dbReference>
<name>A0A4Q7PIC6_9FLAO</name>
<evidence type="ECO:0000313" key="8">
    <source>
        <dbReference type="EMBL" id="RZT00335.1"/>
    </source>
</evidence>
<evidence type="ECO:0000256" key="3">
    <source>
        <dbReference type="ARBA" id="ARBA00012027"/>
    </source>
</evidence>
<evidence type="ECO:0000256" key="4">
    <source>
        <dbReference type="ARBA" id="ARBA00022801"/>
    </source>
</evidence>
<organism evidence="8 9">
    <name type="scientific">Aquimarina brevivitae</name>
    <dbReference type="NCBI Taxonomy" id="323412"/>
    <lineage>
        <taxon>Bacteria</taxon>
        <taxon>Pseudomonadati</taxon>
        <taxon>Bacteroidota</taxon>
        <taxon>Flavobacteriia</taxon>
        <taxon>Flavobacteriales</taxon>
        <taxon>Flavobacteriaceae</taxon>
        <taxon>Aquimarina</taxon>
    </lineage>
</organism>